<keyword evidence="5" id="KW-0812">Transmembrane</keyword>
<comment type="similarity">
    <text evidence="14">Belongs to the group II decarboxylase family. Sphingosine-1-phosphate lyase subfamily.</text>
</comment>
<evidence type="ECO:0000256" key="12">
    <source>
        <dbReference type="ARBA" id="ARBA00023136"/>
    </source>
</evidence>
<dbReference type="Gene3D" id="3.90.1150.10">
    <property type="entry name" value="Aspartate Aminotransferase, domain 1"/>
    <property type="match status" value="1"/>
</dbReference>
<evidence type="ECO:0000256" key="1">
    <source>
        <dbReference type="ARBA" id="ARBA00001933"/>
    </source>
</evidence>
<dbReference type="GO" id="GO:0030149">
    <property type="term" value="P:sphingolipid catabolic process"/>
    <property type="evidence" value="ECO:0007669"/>
    <property type="project" value="TreeGrafter"/>
</dbReference>
<evidence type="ECO:0000256" key="7">
    <source>
        <dbReference type="ARBA" id="ARBA00022898"/>
    </source>
</evidence>
<protein>
    <recommendedName>
        <fullName evidence="17">Sphingosine-1-phosphate lyase</fullName>
        <ecNumber evidence="15">4.1.2.27</ecNumber>
    </recommendedName>
    <alternativeName>
        <fullName evidence="16">Sphingosine-1-phosphate aldolase</fullName>
    </alternativeName>
</protein>
<dbReference type="GO" id="GO:0019752">
    <property type="term" value="P:carboxylic acid metabolic process"/>
    <property type="evidence" value="ECO:0007669"/>
    <property type="project" value="InterPro"/>
</dbReference>
<dbReference type="GO" id="GO:0008117">
    <property type="term" value="F:sphinganine-1-phosphate aldolase activity"/>
    <property type="evidence" value="ECO:0007669"/>
    <property type="project" value="UniProtKB-EC"/>
</dbReference>
<comment type="pathway">
    <text evidence="4">Sphingolipid metabolism.</text>
</comment>
<keyword evidence="20" id="KW-1185">Reference proteome</keyword>
<evidence type="ECO:0000256" key="4">
    <source>
        <dbReference type="ARBA" id="ARBA00004991"/>
    </source>
</evidence>
<keyword evidence="11" id="KW-0443">Lipid metabolism</keyword>
<dbReference type="SUPFAM" id="SSF53383">
    <property type="entry name" value="PLP-dependent transferases"/>
    <property type="match status" value="1"/>
</dbReference>
<keyword evidence="13 19" id="KW-0456">Lyase</keyword>
<dbReference type="OrthoDB" id="10254570at2759"/>
<dbReference type="EC" id="4.1.2.27" evidence="15"/>
<keyword evidence="6" id="KW-0256">Endoplasmic reticulum</keyword>
<keyword evidence="9" id="KW-0735">Signal-anchor</keyword>
<evidence type="ECO:0000256" key="8">
    <source>
        <dbReference type="ARBA" id="ARBA00022919"/>
    </source>
</evidence>
<feature type="modified residue" description="N6-(pyridoxal phosphate)lysine" evidence="18">
    <location>
        <position position="360"/>
    </location>
</feature>
<evidence type="ECO:0000256" key="9">
    <source>
        <dbReference type="ARBA" id="ARBA00022968"/>
    </source>
</evidence>
<dbReference type="AlphaFoldDB" id="A0A6P8D9W3"/>
<comment type="cofactor">
    <cofactor evidence="1 18 19">
        <name>pyridoxal 5'-phosphate</name>
        <dbReference type="ChEBI" id="CHEBI:597326"/>
    </cofactor>
</comment>
<dbReference type="FunFam" id="3.90.1150.10:FF:000020">
    <property type="entry name" value="Sphingosine-1-phosphate lyase 1"/>
    <property type="match status" value="1"/>
</dbReference>
<reference evidence="21" key="2">
    <citation type="submission" date="2025-08" db="UniProtKB">
        <authorList>
            <consortium name="RefSeq"/>
        </authorList>
    </citation>
    <scope>IDENTIFICATION</scope>
    <source>
        <tissue evidence="21">Leaf</tissue>
    </source>
</reference>
<keyword evidence="7 18" id="KW-0663">Pyridoxal phosphate</keyword>
<evidence type="ECO:0000256" key="2">
    <source>
        <dbReference type="ARBA" id="ARBA00004643"/>
    </source>
</evidence>
<evidence type="ECO:0000313" key="21">
    <source>
        <dbReference type="RefSeq" id="XP_031387983.1"/>
    </source>
</evidence>
<dbReference type="Gene3D" id="3.40.640.10">
    <property type="entry name" value="Type I PLP-dependent aspartate aminotransferase-like (Major domain)"/>
    <property type="match status" value="1"/>
</dbReference>
<dbReference type="Pfam" id="PF00282">
    <property type="entry name" value="Pyridoxal_deC"/>
    <property type="match status" value="1"/>
</dbReference>
<organism evidence="20 21">
    <name type="scientific">Punica granatum</name>
    <name type="common">Pomegranate</name>
    <dbReference type="NCBI Taxonomy" id="22663"/>
    <lineage>
        <taxon>Eukaryota</taxon>
        <taxon>Viridiplantae</taxon>
        <taxon>Streptophyta</taxon>
        <taxon>Embryophyta</taxon>
        <taxon>Tracheophyta</taxon>
        <taxon>Spermatophyta</taxon>
        <taxon>Magnoliopsida</taxon>
        <taxon>eudicotyledons</taxon>
        <taxon>Gunneridae</taxon>
        <taxon>Pentapetalae</taxon>
        <taxon>rosids</taxon>
        <taxon>malvids</taxon>
        <taxon>Myrtales</taxon>
        <taxon>Lythraceae</taxon>
        <taxon>Punica</taxon>
    </lineage>
</organism>
<dbReference type="GO" id="GO:0005789">
    <property type="term" value="C:endoplasmic reticulum membrane"/>
    <property type="evidence" value="ECO:0007669"/>
    <property type="project" value="UniProtKB-SubCell"/>
</dbReference>
<keyword evidence="12" id="KW-0472">Membrane</keyword>
<dbReference type="Proteomes" id="UP000515151">
    <property type="component" value="Chromosome 3"/>
</dbReference>
<evidence type="ECO:0000256" key="5">
    <source>
        <dbReference type="ARBA" id="ARBA00022692"/>
    </source>
</evidence>
<evidence type="ECO:0000256" key="17">
    <source>
        <dbReference type="ARBA" id="ARBA00067991"/>
    </source>
</evidence>
<dbReference type="FunFam" id="3.40.640.10:FF:000020">
    <property type="entry name" value="sphingosine-1-phosphate lyase 1"/>
    <property type="match status" value="1"/>
</dbReference>
<dbReference type="InterPro" id="IPR015422">
    <property type="entry name" value="PyrdxlP-dep_Trfase_small"/>
</dbReference>
<evidence type="ECO:0000256" key="11">
    <source>
        <dbReference type="ARBA" id="ARBA00023098"/>
    </source>
</evidence>
<dbReference type="RefSeq" id="XP_031387983.1">
    <property type="nucleotide sequence ID" value="XM_031532123.1"/>
</dbReference>
<evidence type="ECO:0000256" key="13">
    <source>
        <dbReference type="ARBA" id="ARBA00023239"/>
    </source>
</evidence>
<keyword evidence="10" id="KW-1133">Transmembrane helix</keyword>
<keyword evidence="8" id="KW-0746">Sphingolipid metabolism</keyword>
<accession>A0A6P8D9W3</accession>
<dbReference type="InterPro" id="IPR002129">
    <property type="entry name" value="PyrdxlP-dep_de-COase"/>
</dbReference>
<dbReference type="Gene3D" id="6.10.140.2150">
    <property type="match status" value="1"/>
</dbReference>
<reference evidence="20" key="1">
    <citation type="journal article" date="2020" name="Plant Biotechnol. J.">
        <title>The pomegranate (Punica granatum L.) draft genome dissects genetic divergence between soft- and hard-seeded cultivars.</title>
        <authorList>
            <person name="Luo X."/>
            <person name="Li H."/>
            <person name="Wu Z."/>
            <person name="Yao W."/>
            <person name="Zhao P."/>
            <person name="Cao D."/>
            <person name="Yu H."/>
            <person name="Li K."/>
            <person name="Poudel K."/>
            <person name="Zhao D."/>
            <person name="Zhang F."/>
            <person name="Xia X."/>
            <person name="Chen L."/>
            <person name="Wang Q."/>
            <person name="Jing D."/>
            <person name="Cao S."/>
        </authorList>
    </citation>
    <scope>NUCLEOTIDE SEQUENCE [LARGE SCALE GENOMIC DNA]</scope>
    <source>
        <strain evidence="20">cv. Tunisia</strain>
    </source>
</reference>
<dbReference type="FunFam" id="6.10.140.2150:FF:000001">
    <property type="entry name" value="Sphingosine-1-phosphate lyase 1"/>
    <property type="match status" value="1"/>
</dbReference>
<name>A0A6P8D9W3_PUNGR</name>
<dbReference type="PANTHER" id="PTHR42735:SF6">
    <property type="entry name" value="SPHINGOSINE-1-PHOSPHATE LYASE 1"/>
    <property type="match status" value="1"/>
</dbReference>
<comment type="pathway">
    <text evidence="3">Lipid metabolism; sphingolipid metabolism.</text>
</comment>
<evidence type="ECO:0000256" key="6">
    <source>
        <dbReference type="ARBA" id="ARBA00022824"/>
    </source>
</evidence>
<evidence type="ECO:0000256" key="16">
    <source>
        <dbReference type="ARBA" id="ARBA00042568"/>
    </source>
</evidence>
<sequence length="555" mass="60038">MADPSSPPPSSPFPLLLSSVTPFLLHARASANSFLSQYEPLALLVGPLLALIVARTLRSLIGVVQEQGLKATLLGIFMSCIKLVPAVKRHIDAEKQKVVDKMQSGGKSKREGWRTMLPALGLGNGVIDLLKEEKRNDVAWQGKCSGTVYIGGNECEGHFSLINEACSMFSHTNPLHLDVFQSVVRFEAEVVAMTAALLGSQEKASGGQVCGNMTSGGTESILLAVKTSRDYMKATKGITSPEMIIPVSAHSAYDKAAQYFNIKLWRVPVNKDFQADVKAIRRHINRNTILIVGSAPGFPHGIIDPIEELGALASSYNICFHVDLCLGGFVLPFACKLGYPIPTFDFSVKGVTSISVDVHKYGLAPKGTSIVLYRNHDIRKHQFVAVTEWSGGLYVSPTVAGSRPGGLIAGAWAAMMSLGQEGYLQNTKEIMEASKKIQRGVEEIQELFVVGKPDMTLVAFGSDFLDIFEVNDVMSSKGWHLNALQRPNSIHICVTLQHVPVVDNFIKDLWESVQTVKANPGPISGGLAPIYGAAGRMPDRGMVNELLVSYMDSAC</sequence>
<evidence type="ECO:0000256" key="14">
    <source>
        <dbReference type="ARBA" id="ARBA00038302"/>
    </source>
</evidence>
<gene>
    <name evidence="21" type="primary">LOC116201052</name>
</gene>
<dbReference type="InterPro" id="IPR050477">
    <property type="entry name" value="GrpII_AminoAcid_Decarb"/>
</dbReference>
<evidence type="ECO:0000256" key="18">
    <source>
        <dbReference type="PIRSR" id="PIRSR602129-50"/>
    </source>
</evidence>
<dbReference type="GeneID" id="116201052"/>
<evidence type="ECO:0000256" key="15">
    <source>
        <dbReference type="ARBA" id="ARBA00038965"/>
    </source>
</evidence>
<evidence type="ECO:0000256" key="19">
    <source>
        <dbReference type="RuleBase" id="RU000382"/>
    </source>
</evidence>
<dbReference type="GO" id="GO:0030170">
    <property type="term" value="F:pyridoxal phosphate binding"/>
    <property type="evidence" value="ECO:0007669"/>
    <property type="project" value="InterPro"/>
</dbReference>
<dbReference type="PANTHER" id="PTHR42735">
    <property type="match status" value="1"/>
</dbReference>
<dbReference type="InterPro" id="IPR015421">
    <property type="entry name" value="PyrdxlP-dep_Trfase_major"/>
</dbReference>
<evidence type="ECO:0000256" key="10">
    <source>
        <dbReference type="ARBA" id="ARBA00022989"/>
    </source>
</evidence>
<dbReference type="InterPro" id="IPR015424">
    <property type="entry name" value="PyrdxlP-dep_Trfase"/>
</dbReference>
<comment type="subcellular location">
    <subcellularLocation>
        <location evidence="2">Endoplasmic reticulum membrane</location>
        <topology evidence="2">Single-pass type III membrane protein</topology>
    </subcellularLocation>
</comment>
<evidence type="ECO:0000313" key="20">
    <source>
        <dbReference type="Proteomes" id="UP000515151"/>
    </source>
</evidence>
<proteinExistence type="inferred from homology"/>
<evidence type="ECO:0000256" key="3">
    <source>
        <dbReference type="ARBA" id="ARBA00004760"/>
    </source>
</evidence>